<organism evidence="1 2">
    <name type="scientific">Trichobilharzia regenti</name>
    <name type="common">Nasal bird schistosome</name>
    <dbReference type="NCBI Taxonomy" id="157069"/>
    <lineage>
        <taxon>Eukaryota</taxon>
        <taxon>Metazoa</taxon>
        <taxon>Spiralia</taxon>
        <taxon>Lophotrochozoa</taxon>
        <taxon>Platyhelminthes</taxon>
        <taxon>Trematoda</taxon>
        <taxon>Digenea</taxon>
        <taxon>Strigeidida</taxon>
        <taxon>Schistosomatoidea</taxon>
        <taxon>Schistosomatidae</taxon>
        <taxon>Trichobilharzia</taxon>
    </lineage>
</organism>
<evidence type="ECO:0000313" key="2">
    <source>
        <dbReference type="WBParaSite" id="TREG1_133970.1"/>
    </source>
</evidence>
<dbReference type="WBParaSite" id="TREG1_133970.1">
    <property type="protein sequence ID" value="TREG1_133970.1"/>
    <property type="gene ID" value="TREG1_133970"/>
</dbReference>
<proteinExistence type="predicted"/>
<protein>
    <submittedName>
        <fullName evidence="2">Uncharacterized protein</fullName>
    </submittedName>
</protein>
<reference evidence="2" key="2">
    <citation type="submission" date="2023-11" db="UniProtKB">
        <authorList>
            <consortium name="WormBaseParasite"/>
        </authorList>
    </citation>
    <scope>IDENTIFICATION</scope>
</reference>
<keyword evidence="1" id="KW-1185">Reference proteome</keyword>
<dbReference type="Proteomes" id="UP000050795">
    <property type="component" value="Unassembled WGS sequence"/>
</dbReference>
<reference evidence="1" key="1">
    <citation type="submission" date="2022-06" db="EMBL/GenBank/DDBJ databases">
        <authorList>
            <person name="Berger JAMES D."/>
            <person name="Berger JAMES D."/>
        </authorList>
    </citation>
    <scope>NUCLEOTIDE SEQUENCE [LARGE SCALE GENOMIC DNA]</scope>
</reference>
<sequence>MGIIHELKRSKDPSTVKELNGFLRYSVKLAVGKAKVGFFEDCVSNHQYPKWFWKALRRNHIYPNTKSLQRHAMNCADSIRSRMPELQRNINQRSSALYELTSDERQRFTEYIDLVANKRSQSVVTQLNNSLKQMKPQGKFPDEPTKFVFNYSSVHLTDVQLEVLSLGPKFCDINFNSDKLHTQVQFENLISQTHDLSPTSEDELQRFKSTIMDCCHQYLNSKSKVRNHLTKRHREELKQLRDNKDLLITRPDKGAGVVLLNRRDYIEKMNDILSNEDKFSQP</sequence>
<accession>A0AA85J158</accession>
<evidence type="ECO:0000313" key="1">
    <source>
        <dbReference type="Proteomes" id="UP000050795"/>
    </source>
</evidence>
<name>A0AA85J158_TRIRE</name>
<dbReference type="AlphaFoldDB" id="A0AA85J158"/>